<evidence type="ECO:0000256" key="4">
    <source>
        <dbReference type="ARBA" id="ARBA00030169"/>
    </source>
</evidence>
<evidence type="ECO:0000256" key="3">
    <source>
        <dbReference type="ARBA" id="ARBA00029596"/>
    </source>
</evidence>
<dbReference type="GO" id="GO:0046872">
    <property type="term" value="F:metal ion binding"/>
    <property type="evidence" value="ECO:0007669"/>
    <property type="project" value="UniProtKB-KW"/>
</dbReference>
<dbReference type="PANTHER" id="PTHR33254:SF4">
    <property type="entry name" value="4-HYDROXY-4-METHYL-2-OXOGLUTARATE ALDOLASE 3-RELATED"/>
    <property type="match status" value="1"/>
</dbReference>
<keyword evidence="5" id="KW-0460">Magnesium</keyword>
<dbReference type="EMBL" id="FCOA02000023">
    <property type="protein sequence ID" value="SAK82323.1"/>
    <property type="molecule type" value="Genomic_DNA"/>
</dbReference>
<name>A0A158CIY2_9BURK</name>
<dbReference type="RefSeq" id="WP_061170546.1">
    <property type="nucleotide sequence ID" value="NZ_FCOA02000023.1"/>
</dbReference>
<dbReference type="OrthoDB" id="8969658at2"/>
<comment type="cofactor">
    <cofactor evidence="1">
        <name>a divalent metal cation</name>
        <dbReference type="ChEBI" id="CHEBI:60240"/>
    </cofactor>
</comment>
<organism evidence="6 7">
    <name type="scientific">Caballeronia hypogeia</name>
    <dbReference type="NCBI Taxonomy" id="1777140"/>
    <lineage>
        <taxon>Bacteria</taxon>
        <taxon>Pseudomonadati</taxon>
        <taxon>Pseudomonadota</taxon>
        <taxon>Betaproteobacteria</taxon>
        <taxon>Burkholderiales</taxon>
        <taxon>Burkholderiaceae</taxon>
        <taxon>Caballeronia</taxon>
    </lineage>
</organism>
<evidence type="ECO:0000256" key="2">
    <source>
        <dbReference type="ARBA" id="ARBA00016549"/>
    </source>
</evidence>
<keyword evidence="7" id="KW-1185">Reference proteome</keyword>
<dbReference type="AlphaFoldDB" id="A0A158CIY2"/>
<dbReference type="CDD" id="cd16841">
    <property type="entry name" value="RraA_family"/>
    <property type="match status" value="1"/>
</dbReference>
<reference evidence="6" key="1">
    <citation type="submission" date="2016-01" db="EMBL/GenBank/DDBJ databases">
        <authorList>
            <person name="Peeters C."/>
        </authorList>
    </citation>
    <scope>NUCLEOTIDE SEQUENCE</scope>
    <source>
        <strain evidence="6">LMG 29322</strain>
    </source>
</reference>
<accession>A0A158CIY2</accession>
<dbReference type="STRING" id="1777140.AWB79_05465"/>
<feature type="binding site" evidence="5">
    <location>
        <position position="116"/>
    </location>
    <ligand>
        <name>Mg(2+)</name>
        <dbReference type="ChEBI" id="CHEBI:18420"/>
    </ligand>
</feature>
<proteinExistence type="predicted"/>
<dbReference type="SUPFAM" id="SSF89562">
    <property type="entry name" value="RraA-like"/>
    <property type="match status" value="1"/>
</dbReference>
<evidence type="ECO:0000313" key="6">
    <source>
        <dbReference type="EMBL" id="SAK82323.1"/>
    </source>
</evidence>
<evidence type="ECO:0000256" key="5">
    <source>
        <dbReference type="PIRSR" id="PIRSR605493-1"/>
    </source>
</evidence>
<sequence length="222" mass="23092">MFRLKKMPEKIGSELVEMALGVEPATIGHFRLTGFPRPAVRPAITVPRIVGPAVTLALPGADSSLLHHAVNLLREGDVLVIDRLGDGHHACLGGGVAFALKNKGIAGVVIDGPVADPHELREIGLPVWATGVSSITTRLLGVGGEMNFAISCGGAVVHPGDLVIADEAGVVFLPVDEAHADIDRAASMQRAEREALKILATNSNFGELSGATSLVKAKLNSQ</sequence>
<feature type="binding site" evidence="5">
    <location>
        <begin position="93"/>
        <end position="96"/>
    </location>
    <ligand>
        <name>substrate</name>
    </ligand>
</feature>
<comment type="cofactor">
    <cofactor evidence="5">
        <name>Mg(2+)</name>
        <dbReference type="ChEBI" id="CHEBI:18420"/>
    </cofactor>
</comment>
<evidence type="ECO:0000313" key="7">
    <source>
        <dbReference type="Proteomes" id="UP000054851"/>
    </source>
</evidence>
<dbReference type="PANTHER" id="PTHR33254">
    <property type="entry name" value="4-HYDROXY-4-METHYL-2-OXOGLUTARATE ALDOLASE 3-RELATED"/>
    <property type="match status" value="1"/>
</dbReference>
<evidence type="ECO:0000256" key="1">
    <source>
        <dbReference type="ARBA" id="ARBA00001968"/>
    </source>
</evidence>
<dbReference type="InterPro" id="IPR005493">
    <property type="entry name" value="RraA/RraA-like"/>
</dbReference>
<comment type="caution">
    <text evidence="6">The sequence shown here is derived from an EMBL/GenBank/DDBJ whole genome shotgun (WGS) entry which is preliminary data.</text>
</comment>
<gene>
    <name evidence="6" type="ORF">AWB79_05465</name>
</gene>
<dbReference type="Proteomes" id="UP000054851">
    <property type="component" value="Unassembled WGS sequence"/>
</dbReference>
<dbReference type="Gene3D" id="3.50.30.40">
    <property type="entry name" value="Ribonuclease E inhibitor RraA/RraA-like"/>
    <property type="match status" value="1"/>
</dbReference>
<keyword evidence="5" id="KW-0479">Metal-binding</keyword>
<protein>
    <recommendedName>
        <fullName evidence="2">Putative 4-hydroxy-4-methyl-2-oxoglutarate aldolase</fullName>
    </recommendedName>
    <alternativeName>
        <fullName evidence="3">Regulator of ribonuclease activity homolog</fullName>
    </alternativeName>
    <alternativeName>
        <fullName evidence="4">RraA-like protein</fullName>
    </alternativeName>
</protein>
<dbReference type="Pfam" id="PF03737">
    <property type="entry name" value="RraA-like"/>
    <property type="match status" value="1"/>
</dbReference>
<dbReference type="InterPro" id="IPR036704">
    <property type="entry name" value="RraA/RraA-like_sf"/>
</dbReference>